<dbReference type="EMBL" id="JAZGQO010000002">
    <property type="protein sequence ID" value="KAK6192385.1"/>
    <property type="molecule type" value="Genomic_DNA"/>
</dbReference>
<dbReference type="Gene3D" id="1.20.120.350">
    <property type="entry name" value="Voltage-gated potassium channels. Chain C"/>
    <property type="match status" value="1"/>
</dbReference>
<evidence type="ECO:0000256" key="13">
    <source>
        <dbReference type="SAM" id="MobiDB-lite"/>
    </source>
</evidence>
<feature type="transmembrane region" description="Helical" evidence="14">
    <location>
        <begin position="243"/>
        <end position="265"/>
    </location>
</feature>
<dbReference type="GO" id="GO:0005251">
    <property type="term" value="F:delayed rectifier potassium channel activity"/>
    <property type="evidence" value="ECO:0007669"/>
    <property type="project" value="TreeGrafter"/>
</dbReference>
<protein>
    <recommendedName>
        <fullName evidence="15">BTB domain-containing protein</fullName>
    </recommendedName>
</protein>
<dbReference type="AlphaFoldDB" id="A0AAN8KJ60"/>
<keyword evidence="3" id="KW-0633">Potassium transport</keyword>
<evidence type="ECO:0000256" key="6">
    <source>
        <dbReference type="ARBA" id="ARBA00022882"/>
    </source>
</evidence>
<dbReference type="InterPro" id="IPR011333">
    <property type="entry name" value="SKP1/BTB/POZ_sf"/>
</dbReference>
<feature type="domain" description="BTB" evidence="15">
    <location>
        <begin position="36"/>
        <end position="134"/>
    </location>
</feature>
<feature type="transmembrane region" description="Helical" evidence="14">
    <location>
        <begin position="346"/>
        <end position="367"/>
    </location>
</feature>
<keyword evidence="8 14" id="KW-1133">Transmembrane helix</keyword>
<dbReference type="PRINTS" id="PR00169">
    <property type="entry name" value="KCHANNEL"/>
</dbReference>
<dbReference type="Pfam" id="PF00520">
    <property type="entry name" value="Ion_trans"/>
    <property type="match status" value="1"/>
</dbReference>
<dbReference type="PANTHER" id="PTHR11537">
    <property type="entry name" value="VOLTAGE-GATED POTASSIUM CHANNEL"/>
    <property type="match status" value="1"/>
</dbReference>
<sequence>MADKLLKQKKSLGGTVMGLLAEKAREKSIPNIPDDERVTLNVGGVKHETTFETLLKKPGTRLHNVALVAKRKGLKEIYFDRHPALFGHILNYYRTDSLHVPTDVCGPMLKDELKYWEIDENQIEQCCWVTYCHYEDTLEMLRKFEADHSLRFEDKYREDENLWQKSKPKVWKWLQDPYSSKGALMYAVLSLCVVTCSITVFILETLPYFGSLTIHAKRKNITLTSNDLRKDLDIFHDISPNDVLIIIDNTCNFFFFLEFLVKFATTPDKLRFLGQPLSVIELLCLIPYYIAITVVFVHSDPITVFEIIRILLASRVLRIFRIFVLMKHFLALKILVYTMRASAKELLLLVFIVLIGIIIFACLEYYMEIFTDIDSDFEHIPLAFWWALITMTTVGYGDLHPKSGLGYVVGGLCAISGVLVIALSVPVIVNNFTVYYTHAQSRAKLKERRRRQEVANHWKKGMSMIRRNTIQRVIANGRGAKVGVINDEGESSNGHITKDDHSVVSGSIAPGGSDATGPISSRTISKINPSVISEGTTSEGSDVTGQTSTRTISKVNVPLLENLEDNSQHDELALPGIPVSNSSPIVKHSLFPPSAKNGDVKSSVSFIQT</sequence>
<dbReference type="Gene3D" id="3.30.710.10">
    <property type="entry name" value="Potassium Channel Kv1.1, Chain A"/>
    <property type="match status" value="1"/>
</dbReference>
<dbReference type="Pfam" id="PF02214">
    <property type="entry name" value="BTB_2"/>
    <property type="match status" value="1"/>
</dbReference>
<dbReference type="GO" id="GO:0051260">
    <property type="term" value="P:protein homooligomerization"/>
    <property type="evidence" value="ECO:0007669"/>
    <property type="project" value="InterPro"/>
</dbReference>
<evidence type="ECO:0000256" key="11">
    <source>
        <dbReference type="ARBA" id="ARBA00023303"/>
    </source>
</evidence>
<evidence type="ECO:0000313" key="16">
    <source>
        <dbReference type="EMBL" id="KAK6192385.1"/>
    </source>
</evidence>
<comment type="similarity">
    <text evidence="12">Belongs to the potassium channel family. C (Shaw) (TC 1.A.1.2) subfamily. Shaw sub-subfamily.</text>
</comment>
<gene>
    <name evidence="16" type="ORF">SNE40_003861</name>
</gene>
<keyword evidence="10 14" id="KW-0472">Membrane</keyword>
<keyword evidence="5" id="KW-0631">Potassium channel</keyword>
<comment type="caution">
    <text evidence="16">The sequence shown here is derived from an EMBL/GenBank/DDBJ whole genome shotgun (WGS) entry which is preliminary data.</text>
</comment>
<dbReference type="FunFam" id="1.10.287.70:FF:000002">
    <property type="entry name" value="Potassium voltage-gated channel subfamily a member"/>
    <property type="match status" value="1"/>
</dbReference>
<keyword evidence="7" id="KW-0630">Potassium</keyword>
<keyword evidence="6" id="KW-0851">Voltage-gated channel</keyword>
<feature type="transmembrane region" description="Helical" evidence="14">
    <location>
        <begin position="277"/>
        <end position="299"/>
    </location>
</feature>
<dbReference type="SUPFAM" id="SSF54695">
    <property type="entry name" value="POZ domain"/>
    <property type="match status" value="1"/>
</dbReference>
<feature type="compositionally biased region" description="Polar residues" evidence="13">
    <location>
        <begin position="600"/>
        <end position="609"/>
    </location>
</feature>
<dbReference type="PRINTS" id="PR01491">
    <property type="entry name" value="KVCHANNEL"/>
</dbReference>
<evidence type="ECO:0000313" key="17">
    <source>
        <dbReference type="Proteomes" id="UP001347796"/>
    </source>
</evidence>
<keyword evidence="2" id="KW-0813">Transport</keyword>
<dbReference type="InterPro" id="IPR028325">
    <property type="entry name" value="VG_K_chnl"/>
</dbReference>
<dbReference type="Gene3D" id="1.10.287.70">
    <property type="match status" value="1"/>
</dbReference>
<evidence type="ECO:0000256" key="7">
    <source>
        <dbReference type="ARBA" id="ARBA00022958"/>
    </source>
</evidence>
<keyword evidence="4 14" id="KW-0812">Transmembrane</keyword>
<comment type="subcellular location">
    <subcellularLocation>
        <location evidence="1">Membrane</location>
        <topology evidence="1">Multi-pass membrane protein</topology>
    </subcellularLocation>
</comment>
<evidence type="ECO:0000256" key="3">
    <source>
        <dbReference type="ARBA" id="ARBA00022538"/>
    </source>
</evidence>
<dbReference type="InterPro" id="IPR000210">
    <property type="entry name" value="BTB/POZ_dom"/>
</dbReference>
<keyword evidence="9" id="KW-0406">Ion transport</keyword>
<dbReference type="InterPro" id="IPR005821">
    <property type="entry name" value="Ion_trans_dom"/>
</dbReference>
<keyword evidence="17" id="KW-1185">Reference proteome</keyword>
<dbReference type="InterPro" id="IPR003131">
    <property type="entry name" value="T1-type_BTB"/>
</dbReference>
<dbReference type="PANTHER" id="PTHR11537:SF252">
    <property type="entry name" value="POTASSIUM VOLTAGE-GATED CHANNEL PROTEIN SHAW"/>
    <property type="match status" value="1"/>
</dbReference>
<feature type="transmembrane region" description="Helical" evidence="14">
    <location>
        <begin position="319"/>
        <end position="339"/>
    </location>
</feature>
<evidence type="ECO:0000259" key="15">
    <source>
        <dbReference type="SMART" id="SM00225"/>
    </source>
</evidence>
<dbReference type="InterPro" id="IPR003968">
    <property type="entry name" value="K_chnl_volt-dep_Kv"/>
</dbReference>
<evidence type="ECO:0000256" key="14">
    <source>
        <dbReference type="SAM" id="Phobius"/>
    </source>
</evidence>
<dbReference type="PRINTS" id="PR01498">
    <property type="entry name" value="SHAWCHANNEL"/>
</dbReference>
<evidence type="ECO:0000256" key="12">
    <source>
        <dbReference type="ARBA" id="ARBA00061303"/>
    </source>
</evidence>
<reference evidence="16 17" key="1">
    <citation type="submission" date="2024-01" db="EMBL/GenBank/DDBJ databases">
        <title>The genome of the rayed Mediterranean limpet Patella caerulea (Linnaeus, 1758).</title>
        <authorList>
            <person name="Anh-Thu Weber A."/>
            <person name="Halstead-Nussloch G."/>
        </authorList>
    </citation>
    <scope>NUCLEOTIDE SEQUENCE [LARGE SCALE GENOMIC DNA]</scope>
    <source>
        <strain evidence="16">AATW-2023a</strain>
        <tissue evidence="16">Whole specimen</tissue>
    </source>
</reference>
<evidence type="ECO:0000256" key="4">
    <source>
        <dbReference type="ARBA" id="ARBA00022692"/>
    </source>
</evidence>
<name>A0AAN8KJ60_PATCE</name>
<dbReference type="FunFam" id="3.30.710.10:FF:000020">
    <property type="entry name" value="Potassium voltage-gated channel protein Shaw"/>
    <property type="match status" value="1"/>
</dbReference>
<dbReference type="GO" id="GO:0008076">
    <property type="term" value="C:voltage-gated potassium channel complex"/>
    <property type="evidence" value="ECO:0007669"/>
    <property type="project" value="InterPro"/>
</dbReference>
<proteinExistence type="inferred from homology"/>
<evidence type="ECO:0000256" key="9">
    <source>
        <dbReference type="ARBA" id="ARBA00023065"/>
    </source>
</evidence>
<organism evidence="16 17">
    <name type="scientific">Patella caerulea</name>
    <name type="common">Rayed Mediterranean limpet</name>
    <dbReference type="NCBI Taxonomy" id="87958"/>
    <lineage>
        <taxon>Eukaryota</taxon>
        <taxon>Metazoa</taxon>
        <taxon>Spiralia</taxon>
        <taxon>Lophotrochozoa</taxon>
        <taxon>Mollusca</taxon>
        <taxon>Gastropoda</taxon>
        <taxon>Patellogastropoda</taxon>
        <taxon>Patelloidea</taxon>
        <taxon>Patellidae</taxon>
        <taxon>Patella</taxon>
    </lineage>
</organism>
<dbReference type="InterPro" id="IPR003974">
    <property type="entry name" value="K_chnl_volt-dep_Kv3"/>
</dbReference>
<dbReference type="SUPFAM" id="SSF81324">
    <property type="entry name" value="Voltage-gated potassium channels"/>
    <property type="match status" value="1"/>
</dbReference>
<accession>A0AAN8KJ60</accession>
<evidence type="ECO:0000256" key="5">
    <source>
        <dbReference type="ARBA" id="ARBA00022826"/>
    </source>
</evidence>
<evidence type="ECO:0000256" key="1">
    <source>
        <dbReference type="ARBA" id="ARBA00004141"/>
    </source>
</evidence>
<dbReference type="Proteomes" id="UP001347796">
    <property type="component" value="Unassembled WGS sequence"/>
</dbReference>
<dbReference type="InterPro" id="IPR027359">
    <property type="entry name" value="Volt_channel_dom_sf"/>
</dbReference>
<keyword evidence="11" id="KW-0407">Ion channel</keyword>
<dbReference type="SMART" id="SM00225">
    <property type="entry name" value="BTB"/>
    <property type="match status" value="1"/>
</dbReference>
<feature type="transmembrane region" description="Helical" evidence="14">
    <location>
        <begin position="379"/>
        <end position="397"/>
    </location>
</feature>
<feature type="transmembrane region" description="Helical" evidence="14">
    <location>
        <begin position="183"/>
        <end position="203"/>
    </location>
</feature>
<evidence type="ECO:0000256" key="10">
    <source>
        <dbReference type="ARBA" id="ARBA00023136"/>
    </source>
</evidence>
<feature type="region of interest" description="Disordered" evidence="13">
    <location>
        <begin position="590"/>
        <end position="609"/>
    </location>
</feature>
<dbReference type="GO" id="GO:0001508">
    <property type="term" value="P:action potential"/>
    <property type="evidence" value="ECO:0007669"/>
    <property type="project" value="TreeGrafter"/>
</dbReference>
<feature type="transmembrane region" description="Helical" evidence="14">
    <location>
        <begin position="404"/>
        <end position="429"/>
    </location>
</feature>
<evidence type="ECO:0000256" key="2">
    <source>
        <dbReference type="ARBA" id="ARBA00022448"/>
    </source>
</evidence>
<evidence type="ECO:0000256" key="8">
    <source>
        <dbReference type="ARBA" id="ARBA00022989"/>
    </source>
</evidence>